<evidence type="ECO:0000313" key="8">
    <source>
        <dbReference type="EMBL" id="MBM7062905.1"/>
    </source>
</evidence>
<evidence type="ECO:0000313" key="9">
    <source>
        <dbReference type="Proteomes" id="UP000717995"/>
    </source>
</evidence>
<dbReference type="Pfam" id="PF00378">
    <property type="entry name" value="ECH_1"/>
    <property type="match status" value="1"/>
</dbReference>
<dbReference type="PROSITE" id="PS00166">
    <property type="entry name" value="ENOYL_COA_HYDRATASE"/>
    <property type="match status" value="1"/>
</dbReference>
<keyword evidence="3" id="KW-0276">Fatty acid metabolism</keyword>
<evidence type="ECO:0000256" key="1">
    <source>
        <dbReference type="ARBA" id="ARBA00005005"/>
    </source>
</evidence>
<keyword evidence="9" id="KW-1185">Reference proteome</keyword>
<evidence type="ECO:0000256" key="7">
    <source>
        <dbReference type="SAM" id="MobiDB-lite"/>
    </source>
</evidence>
<dbReference type="NCBIfam" id="NF005699">
    <property type="entry name" value="PRK07509.1"/>
    <property type="match status" value="1"/>
</dbReference>
<feature type="region of interest" description="Disordered" evidence="7">
    <location>
        <begin position="243"/>
        <end position="271"/>
    </location>
</feature>
<dbReference type="InterPro" id="IPR001753">
    <property type="entry name" value="Enoyl-CoA_hydra/iso"/>
</dbReference>
<keyword evidence="5" id="KW-0413">Isomerase</keyword>
<comment type="similarity">
    <text evidence="2 6">Belongs to the enoyl-CoA hydratase/isomerase family.</text>
</comment>
<dbReference type="PANTHER" id="PTHR43149:SF1">
    <property type="entry name" value="DELTA(3,5)-DELTA(2,4)-DIENOYL-COA ISOMERASE, MITOCHONDRIAL"/>
    <property type="match status" value="1"/>
</dbReference>
<dbReference type="InterPro" id="IPR045002">
    <property type="entry name" value="Ech1-like"/>
</dbReference>
<dbReference type="InterPro" id="IPR018376">
    <property type="entry name" value="Enoyl-CoA_hyd/isom_CS"/>
</dbReference>
<dbReference type="SUPFAM" id="SSF52096">
    <property type="entry name" value="ClpP/crotonase"/>
    <property type="match status" value="1"/>
</dbReference>
<keyword evidence="4" id="KW-0443">Lipid metabolism</keyword>
<dbReference type="Gene3D" id="3.90.226.10">
    <property type="entry name" value="2-enoyl-CoA Hydratase, Chain A, domain 1"/>
    <property type="match status" value="1"/>
</dbReference>
<dbReference type="PANTHER" id="PTHR43149">
    <property type="entry name" value="ENOYL-COA HYDRATASE"/>
    <property type="match status" value="1"/>
</dbReference>
<dbReference type="Proteomes" id="UP000717995">
    <property type="component" value="Unassembled WGS sequence"/>
</dbReference>
<accession>A0ABS2IIL6</accession>
<sequence length="271" mass="29182">MNERVLIEIDDDGVADVCLNRADKMNALDAEMFDGILAAQARLRDEQGLRAVVLRGAGRAFCAGLDMGRMQHMAQGSSGRDHLLAERTQGIANNPQQVAWGWRELPVPVIAAIHGVAFGGGLQVALGADLRCVASDARLSVLEMKWGLVPDMAGFPLLRELLRGDVLRELVYTARVLDGGEAVQLGLASWVGADPLARARELARQIAQSSPDAVRAAKRLLNQVSDASEAELLQRESLEQDRLIGSPNQREAAAAGLQKRAPRFGELLPEG</sequence>
<dbReference type="InterPro" id="IPR029045">
    <property type="entry name" value="ClpP/crotonase-like_dom_sf"/>
</dbReference>
<dbReference type="RefSeq" id="WP_205350082.1">
    <property type="nucleotide sequence ID" value="NZ_JAFEUP010000006.1"/>
</dbReference>
<evidence type="ECO:0000256" key="6">
    <source>
        <dbReference type="RuleBase" id="RU003707"/>
    </source>
</evidence>
<dbReference type="Gene3D" id="1.10.12.10">
    <property type="entry name" value="Lyase 2-enoyl-coa Hydratase, Chain A, domain 2"/>
    <property type="match status" value="1"/>
</dbReference>
<reference evidence="8 9" key="1">
    <citation type="submission" date="2021-02" db="EMBL/GenBank/DDBJ databases">
        <authorList>
            <person name="Lee D.-H."/>
        </authorList>
    </citation>
    <scope>NUCLEOTIDE SEQUENCE [LARGE SCALE GENOMIC DNA]</scope>
    <source>
        <strain evidence="8 9">UL073</strain>
    </source>
</reference>
<evidence type="ECO:0000256" key="3">
    <source>
        <dbReference type="ARBA" id="ARBA00022832"/>
    </source>
</evidence>
<dbReference type="InterPro" id="IPR014748">
    <property type="entry name" value="Enoyl-CoA_hydra_C"/>
</dbReference>
<evidence type="ECO:0000256" key="5">
    <source>
        <dbReference type="ARBA" id="ARBA00023235"/>
    </source>
</evidence>
<dbReference type="EMBL" id="JAFEUP010000006">
    <property type="protein sequence ID" value="MBM7062905.1"/>
    <property type="molecule type" value="Genomic_DNA"/>
</dbReference>
<gene>
    <name evidence="8" type="ORF">JQX08_19490</name>
</gene>
<comment type="caution">
    <text evidence="8">The sequence shown here is derived from an EMBL/GenBank/DDBJ whole genome shotgun (WGS) entry which is preliminary data.</text>
</comment>
<name>A0ABS2IIL6_9GAMM</name>
<proteinExistence type="inferred from homology"/>
<evidence type="ECO:0000256" key="4">
    <source>
        <dbReference type="ARBA" id="ARBA00023098"/>
    </source>
</evidence>
<organism evidence="8 9">
    <name type="scientific">Zestomonas insulae</name>
    <dbReference type="NCBI Taxonomy" id="2809017"/>
    <lineage>
        <taxon>Bacteria</taxon>
        <taxon>Pseudomonadati</taxon>
        <taxon>Pseudomonadota</taxon>
        <taxon>Gammaproteobacteria</taxon>
        <taxon>Pseudomonadales</taxon>
        <taxon>Pseudomonadaceae</taxon>
        <taxon>Zestomonas</taxon>
    </lineage>
</organism>
<dbReference type="CDD" id="cd06558">
    <property type="entry name" value="crotonase-like"/>
    <property type="match status" value="1"/>
</dbReference>
<comment type="pathway">
    <text evidence="1">Lipid metabolism; fatty acid beta-oxidation.</text>
</comment>
<evidence type="ECO:0000256" key="2">
    <source>
        <dbReference type="ARBA" id="ARBA00005254"/>
    </source>
</evidence>
<protein>
    <submittedName>
        <fullName evidence="8">Crotonase/enoyl-CoA hydratase family protein</fullName>
    </submittedName>
</protein>